<proteinExistence type="predicted"/>
<evidence type="ECO:0000313" key="1">
    <source>
        <dbReference type="EMBL" id="SVC04706.1"/>
    </source>
</evidence>
<organism evidence="1">
    <name type="scientific">marine metagenome</name>
    <dbReference type="NCBI Taxonomy" id="408172"/>
    <lineage>
        <taxon>unclassified sequences</taxon>
        <taxon>metagenomes</taxon>
        <taxon>ecological metagenomes</taxon>
    </lineage>
</organism>
<accession>A0A382IYH0</accession>
<feature type="non-terminal residue" evidence="1">
    <location>
        <position position="1"/>
    </location>
</feature>
<dbReference type="AlphaFoldDB" id="A0A382IYH0"/>
<gene>
    <name evidence="1" type="ORF">METZ01_LOCUS257560</name>
</gene>
<feature type="non-terminal residue" evidence="1">
    <location>
        <position position="62"/>
    </location>
</feature>
<protein>
    <submittedName>
        <fullName evidence="1">Uncharacterized protein</fullName>
    </submittedName>
</protein>
<reference evidence="1" key="1">
    <citation type="submission" date="2018-05" db="EMBL/GenBank/DDBJ databases">
        <authorList>
            <person name="Lanie J.A."/>
            <person name="Ng W.-L."/>
            <person name="Kazmierczak K.M."/>
            <person name="Andrzejewski T.M."/>
            <person name="Davidsen T.M."/>
            <person name="Wayne K.J."/>
            <person name="Tettelin H."/>
            <person name="Glass J.I."/>
            <person name="Rusch D."/>
            <person name="Podicherti R."/>
            <person name="Tsui H.-C.T."/>
            <person name="Winkler M.E."/>
        </authorList>
    </citation>
    <scope>NUCLEOTIDE SEQUENCE</scope>
</reference>
<sequence length="62" mass="6834">VSLAARGLIEFDHNRAVRYKVNHCGSSGRGPLKLGILRLFLASRDLVSRLLRGSGSAQHLRH</sequence>
<name>A0A382IYH0_9ZZZZ</name>
<dbReference type="EMBL" id="UINC01070504">
    <property type="protein sequence ID" value="SVC04706.1"/>
    <property type="molecule type" value="Genomic_DNA"/>
</dbReference>